<dbReference type="Proteomes" id="UP001596447">
    <property type="component" value="Unassembled WGS sequence"/>
</dbReference>
<reference evidence="1" key="3">
    <citation type="submission" date="2024-09" db="EMBL/GenBank/DDBJ databases">
        <authorList>
            <person name="Sun Q."/>
        </authorList>
    </citation>
    <scope>NUCLEOTIDE SEQUENCE</scope>
    <source>
        <strain evidence="1">NBRC 114356</strain>
    </source>
</reference>
<dbReference type="AlphaFoldDB" id="A0ABD5YWE7"/>
<dbReference type="Pfam" id="PF12840">
    <property type="entry name" value="HTH_20"/>
    <property type="match status" value="1"/>
</dbReference>
<proteinExistence type="predicted"/>
<name>A0ABD5YWE7_9EURY</name>
<evidence type="ECO:0000313" key="2">
    <source>
        <dbReference type="EMBL" id="MFC7198302.1"/>
    </source>
</evidence>
<protein>
    <submittedName>
        <fullName evidence="1">Winged helix-turn-helix domain-containing protein</fullName>
    </submittedName>
</protein>
<reference evidence="1" key="1">
    <citation type="journal article" date="2014" name="Int. J. Syst. Evol. Microbiol.">
        <title>Complete genome sequence of Corynebacterium casei LMG S-19264T (=DSM 44701T), isolated from a smear-ripened cheese.</title>
        <authorList>
            <consortium name="US DOE Joint Genome Institute (JGI-PGF)"/>
            <person name="Walter F."/>
            <person name="Albersmeier A."/>
            <person name="Kalinowski J."/>
            <person name="Ruckert C."/>
        </authorList>
    </citation>
    <scope>NUCLEOTIDE SEQUENCE [LARGE SCALE GENOMIC DNA]</scope>
    <source>
        <strain evidence="1">NBRC 114356</strain>
    </source>
</reference>
<dbReference type="SUPFAM" id="SSF46785">
    <property type="entry name" value="Winged helix' DNA-binding domain"/>
    <property type="match status" value="1"/>
</dbReference>
<gene>
    <name evidence="1" type="ORF">ACFQJ9_00890</name>
    <name evidence="2" type="ORF">ACFQJ9_02210</name>
</gene>
<dbReference type="EMBL" id="JBHTAR010000003">
    <property type="protein sequence ID" value="MFC7198063.1"/>
    <property type="molecule type" value="Genomic_DNA"/>
</dbReference>
<reference evidence="3" key="2">
    <citation type="journal article" date="2019" name="Int. J. Syst. Evol. Microbiol.">
        <title>The Global Catalogue of Microorganisms (GCM) 10K type strain sequencing project: providing services to taxonomists for standard genome sequencing and annotation.</title>
        <authorList>
            <consortium name="The Broad Institute Genomics Platform"/>
            <consortium name="The Broad Institute Genome Sequencing Center for Infectious Disease"/>
            <person name="Wu L."/>
            <person name="Ma J."/>
        </authorList>
    </citation>
    <scope>NUCLEOTIDE SEQUENCE [LARGE SCALE GENOMIC DNA]</scope>
    <source>
        <strain evidence="3">XZGYJ-43</strain>
    </source>
</reference>
<dbReference type="EMBL" id="JBHTAR010000003">
    <property type="protein sequence ID" value="MFC7198302.1"/>
    <property type="molecule type" value="Genomic_DNA"/>
</dbReference>
<comment type="caution">
    <text evidence="1">The sequence shown here is derived from an EMBL/GenBank/DDBJ whole genome shotgun (WGS) entry which is preliminary data.</text>
</comment>
<organism evidence="1 3">
    <name type="scientific">Halospeciosus flavus</name>
    <dbReference type="NCBI Taxonomy" id="3032283"/>
    <lineage>
        <taxon>Archaea</taxon>
        <taxon>Methanobacteriati</taxon>
        <taxon>Methanobacteriota</taxon>
        <taxon>Stenosarchaea group</taxon>
        <taxon>Halobacteria</taxon>
        <taxon>Halobacteriales</taxon>
        <taxon>Halobacteriaceae</taxon>
        <taxon>Halospeciosus</taxon>
    </lineage>
</organism>
<dbReference type="Gene3D" id="1.10.10.10">
    <property type="entry name" value="Winged helix-like DNA-binding domain superfamily/Winged helix DNA-binding domain"/>
    <property type="match status" value="1"/>
</dbReference>
<evidence type="ECO:0000313" key="1">
    <source>
        <dbReference type="EMBL" id="MFC7198063.1"/>
    </source>
</evidence>
<dbReference type="InterPro" id="IPR036388">
    <property type="entry name" value="WH-like_DNA-bd_sf"/>
</dbReference>
<sequence length="119" mass="13253">MESREGNPSASLLEVFADDYSRTILLAAEEEPRTAKDLSEVCDASLATIYRRISTLRSHDLIAVHSTIGSGGEHKQLFETTVEAFHVSIADGEFELSVETRDELADNFASLWENFREST</sequence>
<dbReference type="GeneID" id="69122455"/>
<keyword evidence="3" id="KW-1185">Reference proteome</keyword>
<dbReference type="InterPro" id="IPR036390">
    <property type="entry name" value="WH_DNA-bd_sf"/>
</dbReference>
<dbReference type="RefSeq" id="WP_058984935.1">
    <property type="nucleotide sequence ID" value="NZ_CP122313.1"/>
</dbReference>
<accession>A0ABD5YWE7</accession>
<evidence type="ECO:0000313" key="3">
    <source>
        <dbReference type="Proteomes" id="UP001596447"/>
    </source>
</evidence>